<gene>
    <name evidence="1" type="ORF">L873DRAFT_1658634</name>
</gene>
<dbReference type="AlphaFoldDB" id="A0A3N4J736"/>
<feature type="non-terminal residue" evidence="1">
    <location>
        <position position="106"/>
    </location>
</feature>
<dbReference type="Proteomes" id="UP000276215">
    <property type="component" value="Unassembled WGS sequence"/>
</dbReference>
<reference evidence="1 2" key="1">
    <citation type="journal article" date="2018" name="Nat. Ecol. Evol.">
        <title>Pezizomycetes genomes reveal the molecular basis of ectomycorrhizal truffle lifestyle.</title>
        <authorList>
            <person name="Murat C."/>
            <person name="Payen T."/>
            <person name="Noel B."/>
            <person name="Kuo A."/>
            <person name="Morin E."/>
            <person name="Chen J."/>
            <person name="Kohler A."/>
            <person name="Krizsan K."/>
            <person name="Balestrini R."/>
            <person name="Da Silva C."/>
            <person name="Montanini B."/>
            <person name="Hainaut M."/>
            <person name="Levati E."/>
            <person name="Barry K.W."/>
            <person name="Belfiori B."/>
            <person name="Cichocki N."/>
            <person name="Clum A."/>
            <person name="Dockter R.B."/>
            <person name="Fauchery L."/>
            <person name="Guy J."/>
            <person name="Iotti M."/>
            <person name="Le Tacon F."/>
            <person name="Lindquist E.A."/>
            <person name="Lipzen A."/>
            <person name="Malagnac F."/>
            <person name="Mello A."/>
            <person name="Molinier V."/>
            <person name="Miyauchi S."/>
            <person name="Poulain J."/>
            <person name="Riccioni C."/>
            <person name="Rubini A."/>
            <person name="Sitrit Y."/>
            <person name="Splivallo R."/>
            <person name="Traeger S."/>
            <person name="Wang M."/>
            <person name="Zifcakova L."/>
            <person name="Wipf D."/>
            <person name="Zambonelli A."/>
            <person name="Paolocci F."/>
            <person name="Nowrousian M."/>
            <person name="Ottonello S."/>
            <person name="Baldrian P."/>
            <person name="Spatafora J.W."/>
            <person name="Henrissat B."/>
            <person name="Nagy L.G."/>
            <person name="Aury J.M."/>
            <person name="Wincker P."/>
            <person name="Grigoriev I.V."/>
            <person name="Bonfante P."/>
            <person name="Martin F.M."/>
        </authorList>
    </citation>
    <scope>NUCLEOTIDE SEQUENCE [LARGE SCALE GENOMIC DNA]</scope>
    <source>
        <strain evidence="1 2">120613-1</strain>
    </source>
</reference>
<evidence type="ECO:0000313" key="2">
    <source>
        <dbReference type="Proteomes" id="UP000276215"/>
    </source>
</evidence>
<dbReference type="OrthoDB" id="5355583at2759"/>
<keyword evidence="2" id="KW-1185">Reference proteome</keyword>
<name>A0A3N4J736_9PEZI</name>
<feature type="non-terminal residue" evidence="1">
    <location>
        <position position="1"/>
    </location>
</feature>
<protein>
    <submittedName>
        <fullName evidence="1">Uncharacterized protein</fullName>
    </submittedName>
</protein>
<organism evidence="1 2">
    <name type="scientific">Choiromyces venosus 120613-1</name>
    <dbReference type="NCBI Taxonomy" id="1336337"/>
    <lineage>
        <taxon>Eukaryota</taxon>
        <taxon>Fungi</taxon>
        <taxon>Dikarya</taxon>
        <taxon>Ascomycota</taxon>
        <taxon>Pezizomycotina</taxon>
        <taxon>Pezizomycetes</taxon>
        <taxon>Pezizales</taxon>
        <taxon>Tuberaceae</taxon>
        <taxon>Choiromyces</taxon>
    </lineage>
</organism>
<sequence>VDRISLTEERYVFVIEAKRPPLPQALKQCLLAMKDMGDNNSDGVGYGFITSGSLWQMMTYDGKSWSLTEQFPSLFPRMRTDRERWIRDYSVLIDCVYAALTGGGLV</sequence>
<proteinExistence type="predicted"/>
<dbReference type="EMBL" id="ML120443">
    <property type="protein sequence ID" value="RPA94099.1"/>
    <property type="molecule type" value="Genomic_DNA"/>
</dbReference>
<accession>A0A3N4J736</accession>
<evidence type="ECO:0000313" key="1">
    <source>
        <dbReference type="EMBL" id="RPA94099.1"/>
    </source>
</evidence>